<sequence length="82" mass="9482">NSQNLNEKDANSSTAHTWSNQIEKTIITENRLYPKKACKEKILDTQQHIHTSVRIDDSNVKIDIKGGDELNQDLYKEDIRET</sequence>
<reference evidence="1" key="1">
    <citation type="submission" date="2021-06" db="EMBL/GenBank/DDBJ databases">
        <authorList>
            <person name="Kallberg Y."/>
            <person name="Tangrot J."/>
            <person name="Rosling A."/>
        </authorList>
    </citation>
    <scope>NUCLEOTIDE SEQUENCE</scope>
    <source>
        <strain evidence="1">CL356</strain>
    </source>
</reference>
<name>A0ACA9LMG9_9GLOM</name>
<accession>A0ACA9LMG9</accession>
<evidence type="ECO:0000313" key="2">
    <source>
        <dbReference type="Proteomes" id="UP000789525"/>
    </source>
</evidence>
<dbReference type="EMBL" id="CAJVPT010006704">
    <property type="protein sequence ID" value="CAG8533685.1"/>
    <property type="molecule type" value="Genomic_DNA"/>
</dbReference>
<protein>
    <submittedName>
        <fullName evidence="1">4568_t:CDS:1</fullName>
    </submittedName>
</protein>
<comment type="caution">
    <text evidence="1">The sequence shown here is derived from an EMBL/GenBank/DDBJ whole genome shotgun (WGS) entry which is preliminary data.</text>
</comment>
<keyword evidence="2" id="KW-1185">Reference proteome</keyword>
<evidence type="ECO:0000313" key="1">
    <source>
        <dbReference type="EMBL" id="CAG8533685.1"/>
    </source>
</evidence>
<proteinExistence type="predicted"/>
<gene>
    <name evidence="1" type="ORF">ACOLOM_LOCUS4178</name>
</gene>
<feature type="non-terminal residue" evidence="1">
    <location>
        <position position="1"/>
    </location>
</feature>
<dbReference type="Proteomes" id="UP000789525">
    <property type="component" value="Unassembled WGS sequence"/>
</dbReference>
<organism evidence="1 2">
    <name type="scientific">Acaulospora colombiana</name>
    <dbReference type="NCBI Taxonomy" id="27376"/>
    <lineage>
        <taxon>Eukaryota</taxon>
        <taxon>Fungi</taxon>
        <taxon>Fungi incertae sedis</taxon>
        <taxon>Mucoromycota</taxon>
        <taxon>Glomeromycotina</taxon>
        <taxon>Glomeromycetes</taxon>
        <taxon>Diversisporales</taxon>
        <taxon>Acaulosporaceae</taxon>
        <taxon>Acaulospora</taxon>
    </lineage>
</organism>